<sequence>MNAASPDLNQQPFAPRATRSIVGRAAELAAGAAGRPDWQAVMSVRLAVTQARARKRPKRMDCIGVPREIVANAALQQQLEQFQTRPSNFRKCACGFRLESR</sequence>
<dbReference type="Proteomes" id="UP000507954">
    <property type="component" value="Unassembled WGS sequence"/>
</dbReference>
<name>A0A508WY53_9HYPH</name>
<gene>
    <name evidence="1" type="ORF">EMEDMD4_180049</name>
</gene>
<reference evidence="1" key="1">
    <citation type="submission" date="2019-06" db="EMBL/GenBank/DDBJ databases">
        <authorList>
            <person name="Le Quere A."/>
            <person name="Colella S."/>
        </authorList>
    </citation>
    <scope>NUCLEOTIDE SEQUENCE</scope>
    <source>
        <strain evidence="1">EmedicaeMD41</strain>
    </source>
</reference>
<protein>
    <submittedName>
        <fullName evidence="1">Uncharacterized protein</fullName>
    </submittedName>
</protein>
<accession>A0A508WY53</accession>
<dbReference type="AlphaFoldDB" id="A0A508WY53"/>
<dbReference type="EMBL" id="CABFNB010000082">
    <property type="protein sequence ID" value="VTZ60633.1"/>
    <property type="molecule type" value="Genomic_DNA"/>
</dbReference>
<evidence type="ECO:0000313" key="1">
    <source>
        <dbReference type="EMBL" id="VTZ60633.1"/>
    </source>
</evidence>
<proteinExistence type="predicted"/>
<organism evidence="1">
    <name type="scientific">Sinorhizobium medicae</name>
    <dbReference type="NCBI Taxonomy" id="110321"/>
    <lineage>
        <taxon>Bacteria</taxon>
        <taxon>Pseudomonadati</taxon>
        <taxon>Pseudomonadota</taxon>
        <taxon>Alphaproteobacteria</taxon>
        <taxon>Hyphomicrobiales</taxon>
        <taxon>Rhizobiaceae</taxon>
        <taxon>Sinorhizobium/Ensifer group</taxon>
        <taxon>Sinorhizobium</taxon>
    </lineage>
</organism>